<feature type="domain" description="Glycosyltransferase 2-like" evidence="2">
    <location>
        <begin position="6"/>
        <end position="136"/>
    </location>
</feature>
<dbReference type="RefSeq" id="WP_006555042.1">
    <property type="nucleotide sequence ID" value="NZ_JH992936.1"/>
</dbReference>
<dbReference type="STRING" id="883156.HMPREF9282_00142"/>
<sequence>MNPKISIIIPICNVEKYLKFTLDSVLRQSLEDIEIICVDDFSMDQSREILDEYAKKDSRIRVILHEKNLSTSVARKDGVLASTGKYIMFLDGDDELFADSCQTAFDAIEQLGVDMVHFESQVVNAENIDTERVNATLRALSSFKEVLNETDLIKACWDEKKFGFTLWNKIYNGDICRKAFQKIEDSFLPRAQDLYAFFVIAYFSKSYAGISDELYSYRLGSGVTGGNFISKERFRILTFEKDVCSAIERFLNLESIYGDYKHILSNIEQQFLNECVYIWLHIVIQSEQKDAFNSLIQKWPLETIIKNLTERHWDKKERISEYLSECDFLDTQRINKSIKNIAFYYHKINNGGAERVTSLLCNLFAQKKDKEGQFQYNVVLITDEIAHVEDYYLDSRVKREFIAPFASSEKVNYSARYDDWKRVLITNNIECIISGLWVSKITFWDIISIKSINPNIKYIMHQHGFSCVPHQFLIVSPFDVSSCYAISDGVVVLSDTDTIYASAYNDNCKFICNPIFMDETEIVQTSYVLNEILWVGRISNEKNPVAAVEMMKYIVPEIPNAILRIIGEGDDALIEVIRQKITEYNLDKNISLEGFTKNVEQFYKRGSVLVSTSDYEGYPLTYGEALAHGIPIVAFDLPWLFFMQRKQGVIPVKFGRIDLLAKEVKNLLLDNAYCKQKGNEGRMLMHSINNNSILKQWEEFIHSTKLVKKNIFERGNDNSLIIQYINEYQAKGRKIAVQNAKKHRDNIDATKENKLRELNALLNSWSFRIGRKITYIPRKIRKLIQAGE</sequence>
<organism evidence="3 4">
    <name type="scientific">Veillonella seminalis ACS-216-V-Col6b</name>
    <dbReference type="NCBI Taxonomy" id="883156"/>
    <lineage>
        <taxon>Bacteria</taxon>
        <taxon>Bacillati</taxon>
        <taxon>Bacillota</taxon>
        <taxon>Negativicutes</taxon>
        <taxon>Veillonellales</taxon>
        <taxon>Veillonellaceae</taxon>
        <taxon>Veillonella</taxon>
    </lineage>
</organism>
<dbReference type="eggNOG" id="COG0463">
    <property type="taxonomic scope" value="Bacteria"/>
</dbReference>
<reference evidence="3 4" key="1">
    <citation type="submission" date="2012-09" db="EMBL/GenBank/DDBJ databases">
        <title>The Genome Sequence of Veillonella ratti ACS-216-V-COL6B.</title>
        <authorList>
            <consortium name="The Broad Institute Genome Sequencing Platform"/>
            <person name="Earl A."/>
            <person name="Ward D."/>
            <person name="Feldgarden M."/>
            <person name="Gevers D."/>
            <person name="Saerens B."/>
            <person name="Vaneechoutte M."/>
            <person name="Walker B."/>
            <person name="Young S.K."/>
            <person name="Zeng Q."/>
            <person name="Gargeya S."/>
            <person name="Fitzgerald M."/>
            <person name="Haas B."/>
            <person name="Abouelleil A."/>
            <person name="Alvarado L."/>
            <person name="Arachchi H.M."/>
            <person name="Berlin A."/>
            <person name="Chapman S.B."/>
            <person name="Goldberg J."/>
            <person name="Griggs A."/>
            <person name="Gujja S."/>
            <person name="Hansen M."/>
            <person name="Howarth C."/>
            <person name="Imamovic A."/>
            <person name="Larimer J."/>
            <person name="McCowen C."/>
            <person name="Montmayeur A."/>
            <person name="Murphy C."/>
            <person name="Neiman D."/>
            <person name="Pearson M."/>
            <person name="Priest M."/>
            <person name="Roberts A."/>
            <person name="Saif S."/>
            <person name="Shea T."/>
            <person name="Sisk P."/>
            <person name="Sykes S."/>
            <person name="Wortman J."/>
            <person name="Nusbaum C."/>
            <person name="Birren B."/>
        </authorList>
    </citation>
    <scope>NUCLEOTIDE SEQUENCE [LARGE SCALE GENOMIC DNA]</scope>
    <source>
        <strain evidence="3 4">ACS-216-V-Col6b</strain>
    </source>
</reference>
<dbReference type="Pfam" id="PF00535">
    <property type="entry name" value="Glycos_transf_2"/>
    <property type="match status" value="1"/>
</dbReference>
<dbReference type="Gene3D" id="3.40.50.2000">
    <property type="entry name" value="Glycogen Phosphorylase B"/>
    <property type="match status" value="2"/>
</dbReference>
<dbReference type="PANTHER" id="PTHR22916:SF3">
    <property type="entry name" value="UDP-GLCNAC:BETAGAL BETA-1,3-N-ACETYLGLUCOSAMINYLTRANSFERASE-LIKE PROTEIN 1"/>
    <property type="match status" value="1"/>
</dbReference>
<dbReference type="CDD" id="cd00761">
    <property type="entry name" value="Glyco_tranf_GTA_type"/>
    <property type="match status" value="1"/>
</dbReference>
<dbReference type="Gene3D" id="3.90.550.10">
    <property type="entry name" value="Spore Coat Polysaccharide Biosynthesis Protein SpsA, Chain A"/>
    <property type="match status" value="1"/>
</dbReference>
<dbReference type="GO" id="GO:0016758">
    <property type="term" value="F:hexosyltransferase activity"/>
    <property type="evidence" value="ECO:0007669"/>
    <property type="project" value="UniProtKB-ARBA"/>
</dbReference>
<dbReference type="SUPFAM" id="SSF53756">
    <property type="entry name" value="UDP-Glycosyltransferase/glycogen phosphorylase"/>
    <property type="match status" value="1"/>
</dbReference>
<dbReference type="PATRIC" id="fig|883156.3.peg.144"/>
<feature type="domain" description="Glycosyl transferase family 1" evidence="1">
    <location>
        <begin position="530"/>
        <end position="682"/>
    </location>
</feature>
<evidence type="ECO:0000313" key="3">
    <source>
        <dbReference type="EMBL" id="EKU79334.1"/>
    </source>
</evidence>
<dbReference type="PANTHER" id="PTHR22916">
    <property type="entry name" value="GLYCOSYLTRANSFERASE"/>
    <property type="match status" value="1"/>
</dbReference>
<dbReference type="InterPro" id="IPR001296">
    <property type="entry name" value="Glyco_trans_1"/>
</dbReference>
<dbReference type="SUPFAM" id="SSF53448">
    <property type="entry name" value="Nucleotide-diphospho-sugar transferases"/>
    <property type="match status" value="1"/>
</dbReference>
<dbReference type="AlphaFoldDB" id="K9D425"/>
<dbReference type="Proteomes" id="UP000009891">
    <property type="component" value="Unassembled WGS sequence"/>
</dbReference>
<dbReference type="Pfam" id="PF00534">
    <property type="entry name" value="Glycos_transf_1"/>
    <property type="match status" value="1"/>
</dbReference>
<evidence type="ECO:0000259" key="1">
    <source>
        <dbReference type="Pfam" id="PF00534"/>
    </source>
</evidence>
<dbReference type="InterPro" id="IPR001173">
    <property type="entry name" value="Glyco_trans_2-like"/>
</dbReference>
<accession>K9D425</accession>
<proteinExistence type="predicted"/>
<dbReference type="HOGENOM" id="CLU_348486_0_0_9"/>
<dbReference type="InterPro" id="IPR029044">
    <property type="entry name" value="Nucleotide-diphossugar_trans"/>
</dbReference>
<dbReference type="EMBL" id="AHAF01000001">
    <property type="protein sequence ID" value="EKU79334.1"/>
    <property type="molecule type" value="Genomic_DNA"/>
</dbReference>
<dbReference type="OrthoDB" id="396512at2"/>
<evidence type="ECO:0000259" key="2">
    <source>
        <dbReference type="Pfam" id="PF00535"/>
    </source>
</evidence>
<keyword evidence="4" id="KW-1185">Reference proteome</keyword>
<name>K9D425_9FIRM</name>
<evidence type="ECO:0008006" key="5">
    <source>
        <dbReference type="Google" id="ProtNLM"/>
    </source>
</evidence>
<gene>
    <name evidence="3" type="ORF">HMPREF9282_00142</name>
</gene>
<comment type="caution">
    <text evidence="3">The sequence shown here is derived from an EMBL/GenBank/DDBJ whole genome shotgun (WGS) entry which is preliminary data.</text>
</comment>
<evidence type="ECO:0000313" key="4">
    <source>
        <dbReference type="Proteomes" id="UP000009891"/>
    </source>
</evidence>
<dbReference type="eggNOG" id="COG0438">
    <property type="taxonomic scope" value="Bacteria"/>
</dbReference>
<protein>
    <recommendedName>
        <fullName evidence="5">Glycosyltransferase 2-like domain-containing protein</fullName>
    </recommendedName>
</protein>